<evidence type="ECO:0000256" key="5">
    <source>
        <dbReference type="ARBA" id="ARBA00022840"/>
    </source>
</evidence>
<evidence type="ECO:0000256" key="1">
    <source>
        <dbReference type="ARBA" id="ARBA00004686"/>
    </source>
</evidence>
<dbReference type="EMBL" id="DTAI01000050">
    <property type="protein sequence ID" value="HGN36216.1"/>
    <property type="molecule type" value="Genomic_DNA"/>
</dbReference>
<evidence type="ECO:0000313" key="9">
    <source>
        <dbReference type="EMBL" id="HGQ18770.1"/>
    </source>
</evidence>
<dbReference type="Gene3D" id="3.90.650.10">
    <property type="entry name" value="PurM-like C-terminal domain"/>
    <property type="match status" value="1"/>
</dbReference>
<dbReference type="AlphaFoldDB" id="A0A7J3I5Z2"/>
<dbReference type="NCBIfam" id="TIGR00878">
    <property type="entry name" value="purM"/>
    <property type="match status" value="1"/>
</dbReference>
<evidence type="ECO:0000256" key="4">
    <source>
        <dbReference type="ARBA" id="ARBA00022741"/>
    </source>
</evidence>
<feature type="domain" description="PurM-like C-terminal" evidence="7">
    <location>
        <begin position="166"/>
        <end position="322"/>
    </location>
</feature>
<evidence type="ECO:0000256" key="3">
    <source>
        <dbReference type="ARBA" id="ARBA00022598"/>
    </source>
</evidence>
<dbReference type="PANTHER" id="PTHR10520:SF12">
    <property type="entry name" value="TRIFUNCTIONAL PURINE BIOSYNTHETIC PROTEIN ADENOSINE-3"/>
    <property type="match status" value="1"/>
</dbReference>
<keyword evidence="4" id="KW-0547">Nucleotide-binding</keyword>
<dbReference type="EMBL" id="DTBZ01000137">
    <property type="protein sequence ID" value="HGQ18770.1"/>
    <property type="molecule type" value="Genomic_DNA"/>
</dbReference>
<name>A0A7J3I5Z2_9CREN</name>
<protein>
    <recommendedName>
        <fullName evidence="2">phosphoribosylformylglycinamidine cyclo-ligase</fullName>
        <ecNumber evidence="2">6.3.3.1</ecNumber>
    </recommendedName>
</protein>
<keyword evidence="3 8" id="KW-0436">Ligase</keyword>
<gene>
    <name evidence="8" type="ORF">ENT87_01505</name>
    <name evidence="9" type="ORF">ENU30_07355</name>
</gene>
<dbReference type="GO" id="GO:0005524">
    <property type="term" value="F:ATP binding"/>
    <property type="evidence" value="ECO:0007669"/>
    <property type="project" value="UniProtKB-KW"/>
</dbReference>
<dbReference type="SUPFAM" id="SSF55326">
    <property type="entry name" value="PurM N-terminal domain-like"/>
    <property type="match status" value="1"/>
</dbReference>
<dbReference type="InterPro" id="IPR004733">
    <property type="entry name" value="PurM_cligase"/>
</dbReference>
<dbReference type="InterPro" id="IPR016188">
    <property type="entry name" value="PurM-like_N"/>
</dbReference>
<accession>A0A7J3I5Z2</accession>
<dbReference type="GO" id="GO:0004641">
    <property type="term" value="F:phosphoribosylformylglycinamidine cyclo-ligase activity"/>
    <property type="evidence" value="ECO:0007669"/>
    <property type="project" value="UniProtKB-EC"/>
</dbReference>
<dbReference type="SUPFAM" id="SSF56042">
    <property type="entry name" value="PurM C-terminal domain-like"/>
    <property type="match status" value="1"/>
</dbReference>
<dbReference type="InterPro" id="IPR036676">
    <property type="entry name" value="PurM-like_C_sf"/>
</dbReference>
<dbReference type="GO" id="GO:0046084">
    <property type="term" value="P:adenine biosynthetic process"/>
    <property type="evidence" value="ECO:0007669"/>
    <property type="project" value="TreeGrafter"/>
</dbReference>
<dbReference type="InterPro" id="IPR010918">
    <property type="entry name" value="PurM-like_C_dom"/>
</dbReference>
<feature type="domain" description="PurM-like N-terminal" evidence="6">
    <location>
        <begin position="49"/>
        <end position="153"/>
    </location>
</feature>
<comment type="caution">
    <text evidence="8">The sequence shown here is derived from an EMBL/GenBank/DDBJ whole genome shotgun (WGS) entry which is preliminary data.</text>
</comment>
<evidence type="ECO:0000313" key="8">
    <source>
        <dbReference type="EMBL" id="HGN36216.1"/>
    </source>
</evidence>
<dbReference type="GO" id="GO:0006189">
    <property type="term" value="P:'de novo' IMP biosynthetic process"/>
    <property type="evidence" value="ECO:0007669"/>
    <property type="project" value="UniProtKB-UniPathway"/>
</dbReference>
<dbReference type="PANTHER" id="PTHR10520">
    <property type="entry name" value="TRIFUNCTIONAL PURINE BIOSYNTHETIC PROTEIN ADENOSINE-3-RELATED"/>
    <property type="match status" value="1"/>
</dbReference>
<reference evidence="8" key="1">
    <citation type="journal article" date="2020" name="mSystems">
        <title>Genome- and Community-Level Interaction Insights into Carbon Utilization and Element Cycling Functions of Hydrothermarchaeota in Hydrothermal Sediment.</title>
        <authorList>
            <person name="Zhou Z."/>
            <person name="Liu Y."/>
            <person name="Xu W."/>
            <person name="Pan J."/>
            <person name="Luo Z.H."/>
            <person name="Li M."/>
        </authorList>
    </citation>
    <scope>NUCLEOTIDE SEQUENCE [LARGE SCALE GENOMIC DNA]</scope>
    <source>
        <strain evidence="8">SpSt-618</strain>
        <strain evidence="9">SpSt-657</strain>
    </source>
</reference>
<dbReference type="GO" id="GO:0005829">
    <property type="term" value="C:cytosol"/>
    <property type="evidence" value="ECO:0007669"/>
    <property type="project" value="TreeGrafter"/>
</dbReference>
<proteinExistence type="predicted"/>
<dbReference type="GO" id="GO:0004637">
    <property type="term" value="F:phosphoribosylamine-glycine ligase activity"/>
    <property type="evidence" value="ECO:0007669"/>
    <property type="project" value="TreeGrafter"/>
</dbReference>
<keyword evidence="5" id="KW-0067">ATP-binding</keyword>
<organism evidence="8">
    <name type="scientific">Ignisphaera aggregans</name>
    <dbReference type="NCBI Taxonomy" id="334771"/>
    <lineage>
        <taxon>Archaea</taxon>
        <taxon>Thermoproteota</taxon>
        <taxon>Thermoprotei</taxon>
        <taxon>Desulfurococcales</taxon>
        <taxon>Desulfurococcaceae</taxon>
        <taxon>Ignisphaera</taxon>
    </lineage>
</organism>
<sequence>MSWSYPKAGVDLDRHRYMHKYVLKLINDLLQELGVEVEGLGGYGTSIKIGDLKLMLHVDGVGTKTIVLERLGRLWVAGWDCLAMNVNDVVCDGGEPIALVDYIAMPSDNPDIFKEIAEGLIKAAKIARIPILGGETAILRDLVSGVDVVCTVLAIKRTGFVNKAVVGDFVIGVESWGLHANGYTLVRRIIENTVRDYGAIVEGIELGEELAKPTAIYSSMVLEAIDKGIVHGVAHITGGAFTKVKRVLDRLDIVMEMPKPPQIFEIIMKLGNVDASEMYRVFNMGIGLIMTTPLENLDPLLKVIKNHNLKAHILGKVVEGENRVKIKTYNGIDIVL</sequence>
<dbReference type="EC" id="6.3.3.1" evidence="2"/>
<dbReference type="Gene3D" id="3.30.1330.10">
    <property type="entry name" value="PurM-like, N-terminal domain"/>
    <property type="match status" value="1"/>
</dbReference>
<dbReference type="InterPro" id="IPR036921">
    <property type="entry name" value="PurM-like_N_sf"/>
</dbReference>
<evidence type="ECO:0000259" key="7">
    <source>
        <dbReference type="Pfam" id="PF02769"/>
    </source>
</evidence>
<comment type="pathway">
    <text evidence="1">Purine metabolism; IMP biosynthesis via de novo pathway; 5-amino-1-(5-phospho-D-ribosyl)imidazole from N(2)-formyl-N(1)-(5-phospho-D-ribosyl)glycinamide: step 2/2.</text>
</comment>
<dbReference type="UniPathway" id="UPA00074">
    <property type="reaction ID" value="UER00129"/>
</dbReference>
<dbReference type="Pfam" id="PF00586">
    <property type="entry name" value="AIRS"/>
    <property type="match status" value="1"/>
</dbReference>
<evidence type="ECO:0000256" key="2">
    <source>
        <dbReference type="ARBA" id="ARBA00013047"/>
    </source>
</evidence>
<evidence type="ECO:0000259" key="6">
    <source>
        <dbReference type="Pfam" id="PF00586"/>
    </source>
</evidence>
<dbReference type="CDD" id="cd02196">
    <property type="entry name" value="PurM"/>
    <property type="match status" value="1"/>
</dbReference>
<dbReference type="Pfam" id="PF02769">
    <property type="entry name" value="AIRS_C"/>
    <property type="match status" value="1"/>
</dbReference>